<protein>
    <submittedName>
        <fullName evidence="3">Uncharacterized protein</fullName>
    </submittedName>
</protein>
<dbReference type="EMBL" id="BTGU01000040">
    <property type="protein sequence ID" value="GMN52077.1"/>
    <property type="molecule type" value="Genomic_DNA"/>
</dbReference>
<sequence length="525" mass="59000">MSGEYDAALIKDSTERKGEILLAERKGKRESQASTSQAKTEVITNESEDKKLVDALDAIKIDIMNRAEEKQKIKIQEIPRIMLRNGNLKEDLKPTQLSIGPIHAADSDLYNKELKLKLAASFIEKINSTGALLLEKIKSEIKDIKAYFAEEVIKSYTDEELLRLVFLDGCAMLGFIHSYVNNKLSIFSISNGQAVLIQQDLFLLENQIPFIVLNVLLHVNESEITGNLIADLIKFTISSSSIIVSKSPHGEDIVEFTSRKLFSSRSMPDHIFDLQLRVLSGSDDEVLSLECPCPTSAKCWCCLFCCVCSCGVCNIVYALRALISWVVEYLNKSYDLPEQWSNMQSFRSVRELKAAGIKFKPTDSLKTISFCSRFMIRGELSLPTLVVDSSTERMLLNLVAYEMCRSSDHYVITSYVNFLDLLVDNERDVKDLRVAGIIRNCLSSDNEVAQLINSIGSNCSLPPSDNFAHVKYNIDKHYKRRCAIWIAQVVHAHFRSPLTVLALVAATMILALTAVQTWYAVNPKK</sequence>
<gene>
    <name evidence="3" type="ORF">TIFTF001_021225</name>
</gene>
<organism evidence="3 4">
    <name type="scientific">Ficus carica</name>
    <name type="common">Common fig</name>
    <dbReference type="NCBI Taxonomy" id="3494"/>
    <lineage>
        <taxon>Eukaryota</taxon>
        <taxon>Viridiplantae</taxon>
        <taxon>Streptophyta</taxon>
        <taxon>Embryophyta</taxon>
        <taxon>Tracheophyta</taxon>
        <taxon>Spermatophyta</taxon>
        <taxon>Magnoliopsida</taxon>
        <taxon>eudicotyledons</taxon>
        <taxon>Gunneridae</taxon>
        <taxon>Pentapetalae</taxon>
        <taxon>rosids</taxon>
        <taxon>fabids</taxon>
        <taxon>Rosales</taxon>
        <taxon>Moraceae</taxon>
        <taxon>Ficeae</taxon>
        <taxon>Ficus</taxon>
    </lineage>
</organism>
<keyword evidence="2" id="KW-1133">Transmembrane helix</keyword>
<comment type="caution">
    <text evidence="3">The sequence shown here is derived from an EMBL/GenBank/DDBJ whole genome shotgun (WGS) entry which is preliminary data.</text>
</comment>
<evidence type="ECO:0000256" key="1">
    <source>
        <dbReference type="SAM" id="MobiDB-lite"/>
    </source>
</evidence>
<feature type="compositionally biased region" description="Basic and acidic residues" evidence="1">
    <location>
        <begin position="21"/>
        <end position="31"/>
    </location>
</feature>
<keyword evidence="4" id="KW-1185">Reference proteome</keyword>
<feature type="region of interest" description="Disordered" evidence="1">
    <location>
        <begin position="21"/>
        <end position="42"/>
    </location>
</feature>
<reference evidence="3" key="1">
    <citation type="submission" date="2023-07" db="EMBL/GenBank/DDBJ databases">
        <title>draft genome sequence of fig (Ficus carica).</title>
        <authorList>
            <person name="Takahashi T."/>
            <person name="Nishimura K."/>
        </authorList>
    </citation>
    <scope>NUCLEOTIDE SEQUENCE</scope>
</reference>
<dbReference type="InterPro" id="IPR004158">
    <property type="entry name" value="DUF247_pln"/>
</dbReference>
<evidence type="ECO:0000313" key="3">
    <source>
        <dbReference type="EMBL" id="GMN52077.1"/>
    </source>
</evidence>
<dbReference type="PANTHER" id="PTHR31170:SF25">
    <property type="entry name" value="BNAA09G04570D PROTEIN"/>
    <property type="match status" value="1"/>
</dbReference>
<evidence type="ECO:0000256" key="2">
    <source>
        <dbReference type="SAM" id="Phobius"/>
    </source>
</evidence>
<accession>A0AA88DED2</accession>
<name>A0AA88DED2_FICCA</name>
<dbReference type="AlphaFoldDB" id="A0AA88DED2"/>
<feature type="compositionally biased region" description="Polar residues" evidence="1">
    <location>
        <begin position="32"/>
        <end position="42"/>
    </location>
</feature>
<proteinExistence type="predicted"/>
<dbReference type="Proteomes" id="UP001187192">
    <property type="component" value="Unassembled WGS sequence"/>
</dbReference>
<keyword evidence="2" id="KW-0472">Membrane</keyword>
<dbReference type="PANTHER" id="PTHR31170">
    <property type="entry name" value="BNAC04G53230D PROTEIN"/>
    <property type="match status" value="1"/>
</dbReference>
<feature type="transmembrane region" description="Helical" evidence="2">
    <location>
        <begin position="498"/>
        <end position="521"/>
    </location>
</feature>
<keyword evidence="2" id="KW-0812">Transmembrane</keyword>
<dbReference type="Pfam" id="PF03140">
    <property type="entry name" value="DUF247"/>
    <property type="match status" value="1"/>
</dbReference>
<evidence type="ECO:0000313" key="4">
    <source>
        <dbReference type="Proteomes" id="UP001187192"/>
    </source>
</evidence>